<proteinExistence type="predicted"/>
<comment type="caution">
    <text evidence="4">The sequence shown here is derived from an EMBL/GenBank/DDBJ whole genome shotgun (WGS) entry which is preliminary data.</text>
</comment>
<dbReference type="Pfam" id="PF12796">
    <property type="entry name" value="Ank_2"/>
    <property type="match status" value="1"/>
</dbReference>
<dbReference type="Proteomes" id="UP000605986">
    <property type="component" value="Unassembled WGS sequence"/>
</dbReference>
<reference evidence="4" key="1">
    <citation type="submission" date="2020-01" db="EMBL/GenBank/DDBJ databases">
        <title>Identification and distribution of gene clusters putatively required for synthesis of sphingolipid metabolism inhibitors in phylogenetically diverse species of the filamentous fungus Fusarium.</title>
        <authorList>
            <person name="Kim H.-S."/>
            <person name="Busman M."/>
            <person name="Brown D.W."/>
            <person name="Divon H."/>
            <person name="Uhlig S."/>
            <person name="Proctor R.H."/>
        </authorList>
    </citation>
    <scope>NUCLEOTIDE SEQUENCE</scope>
    <source>
        <strain evidence="4">NRRL 53441</strain>
    </source>
</reference>
<evidence type="ECO:0000313" key="5">
    <source>
        <dbReference type="Proteomes" id="UP000605986"/>
    </source>
</evidence>
<organism evidence="4 5">
    <name type="scientific">Fusarium austroafricanum</name>
    <dbReference type="NCBI Taxonomy" id="2364996"/>
    <lineage>
        <taxon>Eukaryota</taxon>
        <taxon>Fungi</taxon>
        <taxon>Dikarya</taxon>
        <taxon>Ascomycota</taxon>
        <taxon>Pezizomycotina</taxon>
        <taxon>Sordariomycetes</taxon>
        <taxon>Hypocreomycetidae</taxon>
        <taxon>Hypocreales</taxon>
        <taxon>Nectriaceae</taxon>
        <taxon>Fusarium</taxon>
        <taxon>Fusarium concolor species complex</taxon>
    </lineage>
</organism>
<dbReference type="AlphaFoldDB" id="A0A8H4JSH1"/>
<evidence type="ECO:0000313" key="4">
    <source>
        <dbReference type="EMBL" id="KAF4436752.1"/>
    </source>
</evidence>
<dbReference type="SUPFAM" id="SSF48403">
    <property type="entry name" value="Ankyrin repeat"/>
    <property type="match status" value="1"/>
</dbReference>
<dbReference type="Gene3D" id="1.25.40.20">
    <property type="entry name" value="Ankyrin repeat-containing domain"/>
    <property type="match status" value="2"/>
</dbReference>
<dbReference type="PANTHER" id="PTHR24171">
    <property type="entry name" value="ANKYRIN REPEAT DOMAIN-CONTAINING PROTEIN 39-RELATED"/>
    <property type="match status" value="1"/>
</dbReference>
<keyword evidence="4" id="KW-0407">Ion channel</keyword>
<dbReference type="PROSITE" id="PS50297">
    <property type="entry name" value="ANK_REP_REGION"/>
    <property type="match status" value="1"/>
</dbReference>
<accession>A0A8H4JSH1</accession>
<dbReference type="InterPro" id="IPR036770">
    <property type="entry name" value="Ankyrin_rpt-contain_sf"/>
</dbReference>
<evidence type="ECO:0000256" key="2">
    <source>
        <dbReference type="ARBA" id="ARBA00023043"/>
    </source>
</evidence>
<dbReference type="OrthoDB" id="341259at2759"/>
<dbReference type="InterPro" id="IPR002110">
    <property type="entry name" value="Ankyrin_rpt"/>
</dbReference>
<keyword evidence="2 3" id="KW-0040">ANK repeat</keyword>
<dbReference type="EMBL" id="JAADJG010000786">
    <property type="protein sequence ID" value="KAF4436752.1"/>
    <property type="molecule type" value="Genomic_DNA"/>
</dbReference>
<dbReference type="GO" id="GO:0034220">
    <property type="term" value="P:monoatomic ion transmembrane transport"/>
    <property type="evidence" value="ECO:0007669"/>
    <property type="project" value="UniProtKB-KW"/>
</dbReference>
<dbReference type="PROSITE" id="PS50088">
    <property type="entry name" value="ANK_REPEAT"/>
    <property type="match status" value="1"/>
</dbReference>
<keyword evidence="4" id="KW-0406">Ion transport</keyword>
<evidence type="ECO:0000256" key="1">
    <source>
        <dbReference type="ARBA" id="ARBA00022737"/>
    </source>
</evidence>
<evidence type="ECO:0000256" key="3">
    <source>
        <dbReference type="PROSITE-ProRule" id="PRU00023"/>
    </source>
</evidence>
<keyword evidence="5" id="KW-1185">Reference proteome</keyword>
<name>A0A8H4JSH1_9HYPO</name>
<dbReference type="SMART" id="SM00248">
    <property type="entry name" value="ANK"/>
    <property type="match status" value="3"/>
</dbReference>
<keyword evidence="4" id="KW-0813">Transport</keyword>
<protein>
    <submittedName>
        <fullName evidence="4">Potassium channel SKOR</fullName>
    </submittedName>
</protein>
<sequence>MSLPSPFPEVRSSYAQRSKLQRQTFAWADAAKNDVINHGSSSVFHAIVHCRDRHDALRILAAAKEGGADFGKCQDAKKSHPLSFYRIDATLFSPLHLAARRGLDDIVSYLIDQGLDVDDKEGLHLTRKTPLMEAILNHQETTAVLIVRRGASRGLCPPNLEAFQASIREGLTCLVRIIVEQHEVDVNAELGYGCTPLVLAVCHRKRSMIPTLLELGARALPAMRRFCSDNAFLSILWILDSGSSVLRGGLKIDETLEIIFSIATERVSPAQKNQQILALERLQKLLCQDRQSLGNATVSSAKEFGDFMDALLQMVLSVDHTDARLARLFQSWGARIQTGIFLQLSKILGSSLFTENIRRCLRQHPGLLHCFDFVHDYSLHCPSPTRGWAVSYFLYRVPSYAISLVQELKQHDLPLTRRGVEMLDLSSLENGNAPG</sequence>
<feature type="repeat" description="ANK" evidence="3">
    <location>
        <begin position="90"/>
        <end position="122"/>
    </location>
</feature>
<keyword evidence="1" id="KW-0677">Repeat</keyword>
<gene>
    <name evidence="4" type="ORF">F53441_13186</name>
</gene>